<evidence type="ECO:0000259" key="14">
    <source>
        <dbReference type="Pfam" id="PF03895"/>
    </source>
</evidence>
<evidence type="ECO:0000256" key="8">
    <source>
        <dbReference type="ARBA" id="ARBA00022927"/>
    </source>
</evidence>
<dbReference type="PANTHER" id="PTHR24637">
    <property type="entry name" value="COLLAGEN"/>
    <property type="match status" value="1"/>
</dbReference>
<dbReference type="InterPro" id="IPR008635">
    <property type="entry name" value="Coiled_stalk_dom"/>
</dbReference>
<dbReference type="SUPFAM" id="SSF101967">
    <property type="entry name" value="Adhesin YadA, collagen-binding domain"/>
    <property type="match status" value="7"/>
</dbReference>
<evidence type="ECO:0000256" key="4">
    <source>
        <dbReference type="ARBA" id="ARBA00022448"/>
    </source>
</evidence>
<feature type="domain" description="Trimeric autotransporter adhesin YadA-like head" evidence="15">
    <location>
        <begin position="89"/>
        <end position="112"/>
    </location>
</feature>
<feature type="domain" description="Trimeric autotransporter adhesin YadA-like stalk" evidence="16">
    <location>
        <begin position="2480"/>
        <end position="2517"/>
    </location>
</feature>
<dbReference type="Pfam" id="PF05658">
    <property type="entry name" value="YadA_head"/>
    <property type="match status" value="14"/>
</dbReference>
<comment type="subcellular location">
    <subcellularLocation>
        <location evidence="2">Cell outer membrane</location>
    </subcellularLocation>
    <subcellularLocation>
        <location evidence="1">Cell surface</location>
    </subcellularLocation>
</comment>
<feature type="domain" description="Trimeric autotransporter adhesin YadA-like head" evidence="15">
    <location>
        <begin position="374"/>
        <end position="397"/>
    </location>
</feature>
<organism evidence="17 18">
    <name type="scientific">Veillonella rodentium</name>
    <dbReference type="NCBI Taxonomy" id="248315"/>
    <lineage>
        <taxon>Bacteria</taxon>
        <taxon>Bacillati</taxon>
        <taxon>Bacillota</taxon>
        <taxon>Negativicutes</taxon>
        <taxon>Veillonellales</taxon>
        <taxon>Veillonellaceae</taxon>
        <taxon>Veillonella</taxon>
    </lineage>
</organism>
<dbReference type="Gene3D" id="1.20.5.170">
    <property type="match status" value="2"/>
</dbReference>
<feature type="domain" description="Trimeric autotransporter adhesin YadA-like head" evidence="15">
    <location>
        <begin position="187"/>
        <end position="210"/>
    </location>
</feature>
<dbReference type="Proteomes" id="UP000214973">
    <property type="component" value="Chromosome 1"/>
</dbReference>
<feature type="domain" description="Trimeric autotransporter adhesin YadA-like head" evidence="15">
    <location>
        <begin position="271"/>
        <end position="295"/>
    </location>
</feature>
<feature type="domain" description="Trimeric autotransporter adhesin YadA-like head" evidence="15">
    <location>
        <begin position="699"/>
        <end position="720"/>
    </location>
</feature>
<dbReference type="GO" id="GO:0009986">
    <property type="term" value="C:cell surface"/>
    <property type="evidence" value="ECO:0007669"/>
    <property type="project" value="UniProtKB-SubCell"/>
</dbReference>
<dbReference type="InterPro" id="IPR045584">
    <property type="entry name" value="Pilin-like"/>
</dbReference>
<dbReference type="CDD" id="cd12820">
    <property type="entry name" value="LbR_YadA-like"/>
    <property type="match status" value="5"/>
</dbReference>
<feature type="domain" description="Trimeric autotransporter adhesin YadA-like head" evidence="15">
    <location>
        <begin position="299"/>
        <end position="325"/>
    </location>
</feature>
<dbReference type="Pfam" id="PF05662">
    <property type="entry name" value="YadA_stalk"/>
    <property type="match status" value="5"/>
</dbReference>
<evidence type="ECO:0000256" key="5">
    <source>
        <dbReference type="ARBA" id="ARBA00022452"/>
    </source>
</evidence>
<evidence type="ECO:0000256" key="10">
    <source>
        <dbReference type="ARBA" id="ARBA00023237"/>
    </source>
</evidence>
<dbReference type="Gene3D" id="3.30.1300.30">
    <property type="entry name" value="GSPII I/J protein-like"/>
    <property type="match status" value="1"/>
</dbReference>
<dbReference type="Gene3D" id="6.10.250.2040">
    <property type="match status" value="1"/>
</dbReference>
<feature type="domain" description="Trimeric autotransporter adhesin YadA-like head" evidence="15">
    <location>
        <begin position="159"/>
        <end position="184"/>
    </location>
</feature>
<protein>
    <submittedName>
        <fullName evidence="17">Hep_Hag</fullName>
    </submittedName>
</protein>
<comment type="similarity">
    <text evidence="3">Belongs to the autotransporter-2 (AT-2) (TC 1.B.40) family.</text>
</comment>
<evidence type="ECO:0000256" key="9">
    <source>
        <dbReference type="ARBA" id="ARBA00023136"/>
    </source>
</evidence>
<evidence type="ECO:0000259" key="16">
    <source>
        <dbReference type="Pfam" id="PF05662"/>
    </source>
</evidence>
<keyword evidence="4" id="KW-0813">Transport</keyword>
<evidence type="ECO:0000256" key="1">
    <source>
        <dbReference type="ARBA" id="ARBA00004241"/>
    </source>
</evidence>
<evidence type="ECO:0000256" key="13">
    <source>
        <dbReference type="SAM" id="SignalP"/>
    </source>
</evidence>
<keyword evidence="6" id="KW-0812">Transmembrane</keyword>
<evidence type="ECO:0000256" key="12">
    <source>
        <dbReference type="SAM" id="MobiDB-lite"/>
    </source>
</evidence>
<proteinExistence type="inferred from homology"/>
<keyword evidence="18" id="KW-1185">Reference proteome</keyword>
<feature type="domain" description="Trimeric autotransporter adhesin YadA-like stalk" evidence="16">
    <location>
        <begin position="2039"/>
        <end position="2076"/>
    </location>
</feature>
<evidence type="ECO:0000256" key="2">
    <source>
        <dbReference type="ARBA" id="ARBA00004442"/>
    </source>
</evidence>
<name>A0A239Y529_9FIRM</name>
<sequence length="2660" mass="268629">MKMDKKKLVYLCVGACVTTTFFPAIQVDAAGLSATSLNVGDQNTATGNYVATIGYKNKATGENSIVIGDNSQATGASSVAMGSEAKALAKNSFALGTKTTANGVSSVAFGNGTSTAAGATGATAFGYETKANAVSATAFGYQTEASGSNSTTFGNNTKASGEQSTAFGSETIAEGKNATAFGYKTNAKGEDATAFGIGTIASGTQATAFGLENIASAKSATAFGSNNTASGENSTVFGAKNIASGSLSTVFGFESKATNTQATAFGNSTEANGVVATAFGNESVANGTYATAFGNWTVANGTASTAFGAGSHAYGKKSTAFGSESRAHGENSLAALGGYTGANALNGVALGWGSKVEKADTYALGTLSTAHGEKGATAIGTSSLAAGDYTTAIGYQAGSQSTATMAPNDGTVRIDTSSLQKSNDSIFIGKNAGRDVLGADNVVIGNYNVADNAPGTNKGTFAGITAVGREAKVLSNKGVAVGYTSSVAANSESAIAIGDQASAKNAPKGIAIGKGAKAEAEDAISIGTGNTVSGAHSGAIGDPTTITGTGTYTVGNNNGTVAANESGAFGNNNTFSGTINNVRVIGNNNTASADNAMILGNQSSVSGAGGVAIGTNAAAVKDYDMAIGHLASATGTATGGQFSGAALAIGTGATATGQNAVSIGNGAKAANTSTIALGGTADGYAGTALGYLANAGDTSAAAMGYNAQAAGAYATAVGSASKATGSTATAIGADSKANNAEDVALGASSETADAVGTPSSVINGVTHNFAGQNPNSTVSVGKVGVERTITNVAAGRISAASTDAINGSQLFAVTEELNKGIVYSGDVKAAAAGTNEFMQRFGEKTNIVGGVTNEADLTNNNIGVVSNGDDTLTVKLKKDIDLGIDGSVTAGATTINNNGLTVGGNTYVTPNGINANNQKITNVANGTDPNDAVNFSQLQNAIGGTAKASTVKAKDANVTVTEGTNATGGKEFTVGLGNKITVGTAHPVTVDGDAGHVTGLTNTDWNVDNPQAVSGRGATEDQLKKVNDKVNTNKSAIDKNAGDINTNTQNITKNAGDIVNINKTLDKGLNFDGDSGAVINKKLGEKVSVKGGATGALSDGNIGVVSDGTGTLNVKLAKNLTGLESVTAGNTKIDNGGLTVGGKTYVSPTGINANDRKITNVADGDVAANSKDAVNGGQLHQVKEDLGNTITNTKNELNTNINNAKDEVINKGLRFDADNNSEKTNKLGSKVTVNGDNNITTEITQTGDDTKIGVTLNQDLNVKTLTATDTVKAGGVTVGKHADTKNYVTGLDNKDWDVNTSNPVSGRAATEDQLKEISDVIKSQGAASTDYRLVANPAAADGAYTVDSNGDVDLTVEDKNHAGKKETVKIKDVASKSSLDKLNDRAVKYDVDNGGNVDKTKVTYEGPAYANKTGGTHVTNVAYATGNDGSEAVNVDYLKDKIKDSEDILTNKGLKFDANNGGEKTNKLGSKVTVKGDNSNIITEISQDGNGDSTIDVKLGKDLKTETITATGANGKDGKIGINGKDGVTTNISVTRDGQPGVDGAAGTTTTRIVYQKPDGTNEEVATLNDGLKFKGDMGATSNVKLNKQVDITGGVTSASDLATGNNIGVTSAAVDADGNAKLQLQLAKNLTGLQSVTASDTVKAGTVTMGKQTDGANPANTGNYVTGLDNKAWDIQNPTIASGRAATEDQLKTVSDEVKKQGANATDYRLVKNAAEADGAYKVDDNGAIDLTVEDKNHPGQKETVKLKDIASKSKLDDVVAKGLQFDANSGGVQTNKLGSRITVQGEGKADDADYSGENIKTFIKQDAATGNTTIDVKMNKNLKAESVKVGKDGKDGVSITGPTGVAGQDGNNGKVGITGADGKDAVSMSGKDGVGHIGLTGPAGTNGVNGTNGIDISVKNGYDDAAKGVKGANGVDGVDGITRIVYQDKNGEHQVATMDDGMMYGGDTGNVIKKKLNNQVNVKGGISDESKLAAEDNIGVVSDGSDTLKLRLAKELKGLTSATFTNGGNTTAINGDGVKITNGPSITKNGIDAGGNKITNVADGVAGSDAVNKSQLDKAAAAASTTVTAGKNITVTPSNNGNGSKNYEVSLNDQVTLGTDPTKQVAIDGTAGTIKAGDKVEIDGNKGTIKAGNVTIDGENGTIKAGDKVTIDGKDGKIAAGKVSVDGKDGYVTGLENKDWDPDNITSGRAATEDQLQKSHKSLDNKINNLGDEITKKGMNFAGNTGQFHRDLGQKVTIKGEGTESDDKYFGENIKTVADQDGNVNIKMAKNLKTDSLTTDKVKVGKNGQDGVSITGPNGADGTDGKVGITGKDGKDAVSMSGKDGVGHIGLTGKDGRNADITVDKGDPDLDGNNITRIKYQDENGKTHQVATKDDGMKYGGDSGSVIKKKLNEQVNVVGGITDASKLTTEDNLGVVSDGTGNLKVRMAKDLKGLETVTTKDAAGNTTVMNGGGVTITPAGGNAVSLTKDGLNNGGNTITNVGPGVNGTDAVNVNQLKGATDGLANAINSVAGETQRVGAHAAAMSALKPIQYDPLEPTQVMAGIGNYRGETAAALGVAHYTAEDTMFHVGVSVGSHHNMVNAGVTRKFGTSDAKKAVPERYKGGPISSVYVLQDEVVALKAENERMKQSLAELSTVKEDNEEMKAQIALLMQQAGLSK</sequence>
<feature type="domain" description="Trimeric autotransporter adhesin YadA-like stalk" evidence="16">
    <location>
        <begin position="1157"/>
        <end position="1200"/>
    </location>
</feature>
<dbReference type="RefSeq" id="WP_095064698.1">
    <property type="nucleotide sequence ID" value="NZ_LT906470.1"/>
</dbReference>
<dbReference type="Gene3D" id="2.60.40.4050">
    <property type="match status" value="1"/>
</dbReference>
<evidence type="ECO:0000313" key="18">
    <source>
        <dbReference type="Proteomes" id="UP000214973"/>
    </source>
</evidence>
<feature type="domain" description="Trimeric autotransporter adhesin YadA-like stalk" evidence="16">
    <location>
        <begin position="789"/>
        <end position="826"/>
    </location>
</feature>
<feature type="region of interest" description="Disordered" evidence="12">
    <location>
        <begin position="144"/>
        <end position="165"/>
    </location>
</feature>
<dbReference type="EMBL" id="LT906470">
    <property type="protein sequence ID" value="SNV54299.1"/>
    <property type="molecule type" value="Genomic_DNA"/>
</dbReference>
<keyword evidence="11" id="KW-0175">Coiled coil</keyword>
<dbReference type="Gene3D" id="2.150.10.10">
    <property type="entry name" value="Serralysin-like metalloprotease, C-terminal"/>
    <property type="match status" value="6"/>
</dbReference>
<dbReference type="InterPro" id="IPR008640">
    <property type="entry name" value="Adhesin_Head_dom"/>
</dbReference>
<feature type="domain" description="Trimeric autotransporter adhesin YadA-like stalk" evidence="16">
    <location>
        <begin position="919"/>
        <end position="954"/>
    </location>
</feature>
<feature type="domain" description="Trimeric autotransporter adhesin YadA-like head" evidence="15">
    <location>
        <begin position="59"/>
        <end position="85"/>
    </location>
</feature>
<dbReference type="Gene3D" id="2.20.70.140">
    <property type="match status" value="4"/>
</dbReference>
<feature type="domain" description="Trimeric autotransporter adhesin YadA-like head" evidence="15">
    <location>
        <begin position="509"/>
        <end position="529"/>
    </location>
</feature>
<keyword evidence="8" id="KW-0653">Protein transport</keyword>
<gene>
    <name evidence="17" type="ORF">SAMEA44547418_00053</name>
</gene>
<evidence type="ECO:0000259" key="15">
    <source>
        <dbReference type="Pfam" id="PF05658"/>
    </source>
</evidence>
<keyword evidence="7 13" id="KW-0732">Signal</keyword>
<feature type="domain" description="Trimeric autotransporter adhesin YadA-like C-terminal membrane anchor" evidence="14">
    <location>
        <begin position="2533"/>
        <end position="2587"/>
    </location>
</feature>
<dbReference type="InterPro" id="IPR005594">
    <property type="entry name" value="YadA_C"/>
</dbReference>
<reference evidence="17 18" key="1">
    <citation type="submission" date="2017-06" db="EMBL/GenBank/DDBJ databases">
        <authorList>
            <consortium name="Pathogen Informatics"/>
        </authorList>
    </citation>
    <scope>NUCLEOTIDE SEQUENCE [LARGE SCALE GENOMIC DNA]</scope>
    <source>
        <strain evidence="17 18">NCTC12018</strain>
    </source>
</reference>
<feature type="domain" description="Trimeric autotransporter adhesin YadA-like head" evidence="15">
    <location>
        <begin position="723"/>
        <end position="749"/>
    </location>
</feature>
<keyword evidence="5" id="KW-1134">Transmembrane beta strand</keyword>
<evidence type="ECO:0000313" key="17">
    <source>
        <dbReference type="EMBL" id="SNV54299.1"/>
    </source>
</evidence>
<accession>A0A239Y529</accession>
<evidence type="ECO:0000256" key="11">
    <source>
        <dbReference type="SAM" id="Coils"/>
    </source>
</evidence>
<evidence type="ECO:0000256" key="3">
    <source>
        <dbReference type="ARBA" id="ARBA00005848"/>
    </source>
</evidence>
<feature type="domain" description="Trimeric autotransporter adhesin YadA-like head" evidence="15">
    <location>
        <begin position="117"/>
        <end position="142"/>
    </location>
</feature>
<evidence type="ECO:0000256" key="7">
    <source>
        <dbReference type="ARBA" id="ARBA00022729"/>
    </source>
</evidence>
<evidence type="ECO:0000256" key="6">
    <source>
        <dbReference type="ARBA" id="ARBA00022692"/>
    </source>
</evidence>
<feature type="chain" id="PRO_5012760391" evidence="13">
    <location>
        <begin position="30"/>
        <end position="2660"/>
    </location>
</feature>
<dbReference type="GO" id="GO:0009279">
    <property type="term" value="C:cell outer membrane"/>
    <property type="evidence" value="ECO:0007669"/>
    <property type="project" value="UniProtKB-SubCell"/>
</dbReference>
<dbReference type="SUPFAM" id="SSF54523">
    <property type="entry name" value="Pili subunits"/>
    <property type="match status" value="1"/>
</dbReference>
<dbReference type="GO" id="GO:0015031">
    <property type="term" value="P:protein transport"/>
    <property type="evidence" value="ECO:0007669"/>
    <property type="project" value="UniProtKB-KW"/>
</dbReference>
<dbReference type="InterPro" id="IPR011049">
    <property type="entry name" value="Serralysin-like_metalloprot_C"/>
</dbReference>
<keyword evidence="10" id="KW-0998">Cell outer membrane</keyword>
<keyword evidence="9" id="KW-0472">Membrane</keyword>
<feature type="domain" description="Trimeric autotransporter adhesin YadA-like head" evidence="15">
    <location>
        <begin position="243"/>
        <end position="268"/>
    </location>
</feature>
<feature type="coiled-coil region" evidence="11">
    <location>
        <begin position="2618"/>
        <end position="2655"/>
    </location>
</feature>
<feature type="signal peptide" evidence="13">
    <location>
        <begin position="1"/>
        <end position="29"/>
    </location>
</feature>
<dbReference type="KEGG" id="vrm:44547418_00053"/>
<feature type="domain" description="Trimeric autotransporter adhesin YadA-like head" evidence="15">
    <location>
        <begin position="215"/>
        <end position="239"/>
    </location>
</feature>
<dbReference type="Pfam" id="PF03895">
    <property type="entry name" value="YadA_anchor"/>
    <property type="match status" value="1"/>
</dbReference>
<feature type="domain" description="Trimeric autotransporter adhesin YadA-like head" evidence="15">
    <location>
        <begin position="646"/>
        <end position="667"/>
    </location>
</feature>